<dbReference type="CDD" id="cd06224">
    <property type="entry name" value="REM"/>
    <property type="match status" value="1"/>
</dbReference>
<dbReference type="InterPro" id="IPR023578">
    <property type="entry name" value="Ras_GEF_dom_sf"/>
</dbReference>
<proteinExistence type="predicted"/>
<dbReference type="Gene3D" id="1.20.870.10">
    <property type="entry name" value="Son of sevenless (SoS) protein Chain: S domain 1"/>
    <property type="match status" value="1"/>
</dbReference>
<feature type="compositionally biased region" description="Acidic residues" evidence="3">
    <location>
        <begin position="1350"/>
        <end position="1360"/>
    </location>
</feature>
<feature type="compositionally biased region" description="Basic and acidic residues" evidence="3">
    <location>
        <begin position="453"/>
        <end position="480"/>
    </location>
</feature>
<dbReference type="Gene3D" id="1.10.840.10">
    <property type="entry name" value="Ras guanine-nucleotide exchange factors catalytic domain"/>
    <property type="match status" value="1"/>
</dbReference>
<feature type="compositionally biased region" description="Polar residues" evidence="3">
    <location>
        <begin position="1139"/>
        <end position="1170"/>
    </location>
</feature>
<dbReference type="CDD" id="cd00155">
    <property type="entry name" value="RasGEF"/>
    <property type="match status" value="1"/>
</dbReference>
<feature type="compositionally biased region" description="Basic and acidic residues" evidence="3">
    <location>
        <begin position="1333"/>
        <end position="1342"/>
    </location>
</feature>
<feature type="compositionally biased region" description="Basic and acidic residues" evidence="3">
    <location>
        <begin position="169"/>
        <end position="178"/>
    </location>
</feature>
<feature type="compositionally biased region" description="Low complexity" evidence="3">
    <location>
        <begin position="572"/>
        <end position="583"/>
    </location>
</feature>
<name>A0A8H6ERQ8_DEKBR</name>
<dbReference type="Gene3D" id="2.30.30.40">
    <property type="entry name" value="SH3 Domains"/>
    <property type="match status" value="1"/>
</dbReference>
<protein>
    <recommendedName>
        <fullName evidence="8">Bud site selection protein 5</fullName>
    </recommendedName>
</protein>
<dbReference type="PROSITE" id="PS50009">
    <property type="entry name" value="RASGEF_CAT"/>
    <property type="match status" value="1"/>
</dbReference>
<feature type="compositionally biased region" description="Low complexity" evidence="3">
    <location>
        <begin position="375"/>
        <end position="388"/>
    </location>
</feature>
<feature type="compositionally biased region" description="Basic and acidic residues" evidence="3">
    <location>
        <begin position="259"/>
        <end position="268"/>
    </location>
</feature>
<dbReference type="SUPFAM" id="SSF48366">
    <property type="entry name" value="Ras GEF"/>
    <property type="match status" value="1"/>
</dbReference>
<feature type="compositionally biased region" description="Polar residues" evidence="3">
    <location>
        <begin position="423"/>
        <end position="448"/>
    </location>
</feature>
<reference evidence="6 7" key="1">
    <citation type="journal article" date="2020" name="Appl. Microbiol. Biotechnol.">
        <title>Targeted gene deletion in Brettanomyces bruxellensis with an expression-free CRISPR-Cas9 system.</title>
        <authorList>
            <person name="Varela C."/>
            <person name="Bartel C."/>
            <person name="Onetto C."/>
            <person name="Borneman A."/>
        </authorList>
    </citation>
    <scope>NUCLEOTIDE SEQUENCE [LARGE SCALE GENOMIC DNA]</scope>
    <source>
        <strain evidence="6 7">AWRI1613</strain>
    </source>
</reference>
<feature type="compositionally biased region" description="Polar residues" evidence="3">
    <location>
        <begin position="555"/>
        <end position="571"/>
    </location>
</feature>
<dbReference type="PANTHER" id="PTHR23113:SF354">
    <property type="entry name" value="BUD SITE SELECTION PROTEIN 5"/>
    <property type="match status" value="1"/>
</dbReference>
<feature type="compositionally biased region" description="Basic and acidic residues" evidence="3">
    <location>
        <begin position="12"/>
        <end position="24"/>
    </location>
</feature>
<feature type="compositionally biased region" description="Polar residues" evidence="3">
    <location>
        <begin position="725"/>
        <end position="740"/>
    </location>
</feature>
<feature type="compositionally biased region" description="Polar residues" evidence="3">
    <location>
        <begin position="108"/>
        <end position="127"/>
    </location>
</feature>
<dbReference type="PROSITE" id="PS50212">
    <property type="entry name" value="RASGEF_NTER"/>
    <property type="match status" value="1"/>
</dbReference>
<accession>A0A8H6ERQ8</accession>
<feature type="region of interest" description="Disordered" evidence="3">
    <location>
        <begin position="317"/>
        <end position="587"/>
    </location>
</feature>
<gene>
    <name evidence="6" type="ORF">HII12_004312</name>
</gene>
<feature type="domain" description="N-terminal Ras-GEF" evidence="5">
    <location>
        <begin position="1388"/>
        <end position="1527"/>
    </location>
</feature>
<organism evidence="6 7">
    <name type="scientific">Dekkera bruxellensis</name>
    <name type="common">Brettanomyces custersii</name>
    <dbReference type="NCBI Taxonomy" id="5007"/>
    <lineage>
        <taxon>Eukaryota</taxon>
        <taxon>Fungi</taxon>
        <taxon>Dikarya</taxon>
        <taxon>Ascomycota</taxon>
        <taxon>Saccharomycotina</taxon>
        <taxon>Pichiomycetes</taxon>
        <taxon>Pichiales</taxon>
        <taxon>Pichiaceae</taxon>
        <taxon>Brettanomyces</taxon>
    </lineage>
</organism>
<feature type="compositionally biased region" description="Low complexity" evidence="3">
    <location>
        <begin position="1126"/>
        <end position="1138"/>
    </location>
</feature>
<feature type="compositionally biased region" description="Basic and acidic residues" evidence="3">
    <location>
        <begin position="339"/>
        <end position="352"/>
    </location>
</feature>
<comment type="caution">
    <text evidence="6">The sequence shown here is derived from an EMBL/GenBank/DDBJ whole genome shotgun (WGS) entry which is preliminary data.</text>
</comment>
<dbReference type="Pfam" id="PF00617">
    <property type="entry name" value="RasGEF"/>
    <property type="match status" value="1"/>
</dbReference>
<evidence type="ECO:0000313" key="6">
    <source>
        <dbReference type="EMBL" id="KAF6007900.1"/>
    </source>
</evidence>
<feature type="compositionally biased region" description="Basic and acidic residues" evidence="3">
    <location>
        <begin position="49"/>
        <end position="61"/>
    </location>
</feature>
<evidence type="ECO:0000256" key="2">
    <source>
        <dbReference type="PROSITE-ProRule" id="PRU00168"/>
    </source>
</evidence>
<evidence type="ECO:0000259" key="5">
    <source>
        <dbReference type="PROSITE" id="PS50212"/>
    </source>
</evidence>
<feature type="region of interest" description="Disordered" evidence="3">
    <location>
        <begin position="1116"/>
        <end position="1193"/>
    </location>
</feature>
<feature type="domain" description="Ras-GEF" evidence="4">
    <location>
        <begin position="1746"/>
        <end position="1991"/>
    </location>
</feature>
<dbReference type="Pfam" id="PF00618">
    <property type="entry name" value="RasGEF_N"/>
    <property type="match status" value="1"/>
</dbReference>
<sequence>MSEQEFTFERGSVSKEKADGDYKTPKGQSASQFDVLTPDSKATSPLNVRKQEEKRVKEKTRQVLLGLGRNKRTSGSSAGTSGSNTSDLTNRSSEMGTGKLVKLRVANPSISSENMLKTALGNGSSKSVVKVDGESGSELKLGEAFKSNTGNASEKKEDSDGNVLNSEDTTSRSKRVSENDFRYLSKHLSEMPGSWVPEPKAQFDQEDQQFNDVNGEKYNDIMKSLNSSPTSVLERDATYESLQGELEAVQGGSSDPEEDRVAEKKPETIYESSELKANSRKSLVESQVPKVPDETPNGRASLKNALESVLTNALGWRKSEQAAGSGKEHDNSNLAMKSLQEEDGKRTPESRSRRITARFSNGDDVTATGTAVRQSIVSSSSSSVGIVSPAPAQLNFGSEKTGVDSDYEIVEEPEPTRDRGSVAPTTGSKRFTNPLFSVLNGSKGSQAVSERGILAEESKDSLAEQDTRDDSYTGDIKLEQGSELSSVSSLGSSLDSPKAEYRVSHGDGSVSSFRREQLKQLTGEERDGEKGDVKEDGVKRNVRKVSDLNAGGRINENSSGFSQQSQATDIYSSSQVHKQSVQQNGEGIQERAKGIQENTQENFPSIAQSTPKKIEHPNSSTISIPQSFVSANSSKHSLGGAAHVVSVSSNTYSARGPTHNRAQLAESLTRTSRLASATSLNVKVRKPKQIEHITASFASSGEVSSIASKAAVDDILRSGNSQMLASENRQWSQSKETTGQPDMFDPDDASALFVTATYPFDASTLESKNDASICLSFDQGDIAFTYNLDESGWGEVILVESLQRGWVPMNYFKSAVVDTLQEAEGRTRNERLANSKIPLRVLFRNAGKFLLNPQSKPFYLAGHLRGYVFDVECFNGITDGIRKLLIDTDCISRSNTIVQRKPTLRRLRKKLLRSWSDLIAKAKGYMHTMDPAKIELLQLLTFDVLKRAITFLDVWGAETADLDLEQSDEQKSRLELSTFTFDLSFLGSPPSAEARAAQIYDQLVSYLALIAGRIDLVEHNIQGCRVLETVVGQVNLLANEAVFSMKLIKDRVEDQILGEDMNDEVHDPPKKSLLGRIPLSQLRSLDSDASRLQQTVDELNSFVRVMIDVATRRKIAKNLPHGSNGGSSSRNVSRNPSRTASRTASRNPSRNPSTIASRNPSRTASRSAPRNPSRHTSTRHASFSTIPSSPSSPSPYFYSREGGAIVINSCKLIGFITSSYRVVRGIIRQAGDFTLPATRRYPDYDKISLSAREFITRCSAGLMGDSKVRTQVLRYVKESETEVSSPDSLLGTPFPSASKRFSVFRAGNSGDMKISDDGLDFLVGMNWEKGNGDKAATSKDDVDAGGADSADADLDNDADDSDIKNIGTQYLKQSAADVDREIIRSQKNDKQILGASFRALVWMLTDDSNPPDYFYTSTFFLTFRIFANGAMLLEELIRLFGVGGGSIDGKHASAFYTRPIDASAAGYSLHARRKLVCKAFRVWMESYWKPRTDYVLLAPLINFFNEGVKPLLPVEAYQLLLVASKLVGQPPVETMKDKLNYINNIDSDSQLLPRKISPRLHRKQIARVSQLYTNTLAGHRASATHSRAGSVLISQLDAYNSFMDDIDSYGLGKIDNGTTAEAADTSRHQSVSQSIRRSLNLGMHLELNDAGDASTDAAPGSSTLLNVRQTTLIKSVVLSYRRMLGRHWPIDADGNDDGDDDDDDADAEAKNKYTSLDTQLLIDSWWKTSQESWKCMNQSLILLNFNGLELAKQLTLIESKMFCSIKVNELLNQNFTTKKLHLSLSPNIQKSILFTNLLSEYVIESILQPDIDIKMRVHAVKLWLKVAISCLYLRNFNSLASIMTSLQSFLLTRIQTIWDGLSAKYQDLFHYLASIIHPDKNYHIYRAKLHDFLSSNLDDDLEVPTVPYLALFLQDLTFVVDGNPNYRSNDKSFLKQKLINIDKYFKITRIISDIQTLQVPYTDTGELGTIYNSPESVELRARAIQCLQHEFSTDTDVNFSYMFDIVGVPCLQELILWRFGRSSRIMPGRRTAPGS</sequence>
<dbReference type="GO" id="GO:0005085">
    <property type="term" value="F:guanyl-nucleotide exchange factor activity"/>
    <property type="evidence" value="ECO:0007669"/>
    <property type="project" value="UniProtKB-KW"/>
</dbReference>
<dbReference type="SMART" id="SM00147">
    <property type="entry name" value="RasGEF"/>
    <property type="match status" value="1"/>
</dbReference>
<feature type="region of interest" description="Disordered" evidence="3">
    <location>
        <begin position="1333"/>
        <end position="1360"/>
    </location>
</feature>
<feature type="compositionally biased region" description="Basic and acidic residues" evidence="3">
    <location>
        <begin position="513"/>
        <end position="539"/>
    </location>
</feature>
<feature type="region of interest" description="Disordered" evidence="3">
    <location>
        <begin position="1"/>
        <end position="178"/>
    </location>
</feature>
<feature type="region of interest" description="Disordered" evidence="3">
    <location>
        <begin position="247"/>
        <end position="304"/>
    </location>
</feature>
<dbReference type="PANTHER" id="PTHR23113">
    <property type="entry name" value="GUANINE NUCLEOTIDE EXCHANGE FACTOR"/>
    <property type="match status" value="1"/>
</dbReference>
<dbReference type="GO" id="GO:0005886">
    <property type="term" value="C:plasma membrane"/>
    <property type="evidence" value="ECO:0007669"/>
    <property type="project" value="TreeGrafter"/>
</dbReference>
<evidence type="ECO:0000256" key="1">
    <source>
        <dbReference type="ARBA" id="ARBA00022658"/>
    </source>
</evidence>
<keyword evidence="1 2" id="KW-0344">Guanine-nucleotide releasing factor</keyword>
<evidence type="ECO:0008006" key="8">
    <source>
        <dbReference type="Google" id="ProtNLM"/>
    </source>
</evidence>
<dbReference type="Proteomes" id="UP000568158">
    <property type="component" value="Unassembled WGS sequence"/>
</dbReference>
<feature type="compositionally biased region" description="Low complexity" evidence="3">
    <location>
        <begin position="1182"/>
        <end position="1193"/>
    </location>
</feature>
<dbReference type="SUPFAM" id="SSF50044">
    <property type="entry name" value="SH3-domain"/>
    <property type="match status" value="1"/>
</dbReference>
<evidence type="ECO:0000313" key="7">
    <source>
        <dbReference type="Proteomes" id="UP000568158"/>
    </source>
</evidence>
<feature type="compositionally biased region" description="Low complexity" evidence="3">
    <location>
        <begin position="73"/>
        <end position="86"/>
    </location>
</feature>
<feature type="compositionally biased region" description="Polar residues" evidence="3">
    <location>
        <begin position="26"/>
        <end position="46"/>
    </location>
</feature>
<feature type="compositionally biased region" description="Low complexity" evidence="3">
    <location>
        <begin position="482"/>
        <end position="496"/>
    </location>
</feature>
<dbReference type="InterPro" id="IPR036028">
    <property type="entry name" value="SH3-like_dom_sf"/>
</dbReference>
<dbReference type="InterPro" id="IPR008937">
    <property type="entry name" value="Ras-like_GEF"/>
</dbReference>
<dbReference type="GO" id="GO:0007265">
    <property type="term" value="P:Ras protein signal transduction"/>
    <property type="evidence" value="ECO:0007669"/>
    <property type="project" value="TreeGrafter"/>
</dbReference>
<evidence type="ECO:0000256" key="3">
    <source>
        <dbReference type="SAM" id="MobiDB-lite"/>
    </source>
</evidence>
<dbReference type="EMBL" id="JABCYN010000040">
    <property type="protein sequence ID" value="KAF6007900.1"/>
    <property type="molecule type" value="Genomic_DNA"/>
</dbReference>
<dbReference type="InterPro" id="IPR000651">
    <property type="entry name" value="Ras-like_Gua-exchang_fac_N"/>
</dbReference>
<dbReference type="InterPro" id="IPR036964">
    <property type="entry name" value="RASGEF_cat_dom_sf"/>
</dbReference>
<dbReference type="InterPro" id="IPR001895">
    <property type="entry name" value="RASGEF_cat_dom"/>
</dbReference>
<evidence type="ECO:0000259" key="4">
    <source>
        <dbReference type="PROSITE" id="PS50009"/>
    </source>
</evidence>
<feature type="region of interest" description="Disordered" evidence="3">
    <location>
        <begin position="725"/>
        <end position="744"/>
    </location>
</feature>